<accession>A0A0N8WFG9</accession>
<dbReference type="EMBL" id="LCTZ01000002">
    <property type="protein sequence ID" value="KQC28667.1"/>
    <property type="molecule type" value="Genomic_DNA"/>
</dbReference>
<gene>
    <name evidence="4" type="ORF">AAY42_01170</name>
</gene>
<proteinExistence type="predicted"/>
<evidence type="ECO:0000256" key="1">
    <source>
        <dbReference type="ARBA" id="ARBA00022729"/>
    </source>
</evidence>
<name>A0A0N8WFG9_9FLAO</name>
<feature type="domain" description="SbsA Ig-like" evidence="3">
    <location>
        <begin position="326"/>
        <end position="419"/>
    </location>
</feature>
<reference evidence="4 5" key="1">
    <citation type="submission" date="2015-04" db="EMBL/GenBank/DDBJ databases">
        <title>Complete genome of flavobacterium.</title>
        <authorList>
            <person name="Kwon Y.M."/>
            <person name="Kim S.-J."/>
        </authorList>
    </citation>
    <scope>NUCLEOTIDE SEQUENCE [LARGE SCALE GENOMIC DNA]</scope>
    <source>
        <strain evidence="4 5">DK169</strain>
    </source>
</reference>
<evidence type="ECO:0000259" key="3">
    <source>
        <dbReference type="Pfam" id="PF13205"/>
    </source>
</evidence>
<evidence type="ECO:0000313" key="5">
    <source>
        <dbReference type="Proteomes" id="UP000050827"/>
    </source>
</evidence>
<keyword evidence="5" id="KW-1185">Reference proteome</keyword>
<feature type="signal peptide" evidence="2">
    <location>
        <begin position="1"/>
        <end position="29"/>
    </location>
</feature>
<keyword evidence="1 2" id="KW-0732">Signal</keyword>
<sequence length="421" mass="45516">MQTKKCKIMKKKLFILSIFTLFMFSCSNEDDTPEPDAVPEDPTMEVEALMVTSVNGFVSTGPDTFQVTDLLASSGTTDVQYFSPFFITFSKPMIFEGDNLIGVFRLEDGEIVAEVPTIITSEVNTEITIEVEEALRGGTNYQLIVNEGYKATDGGILEDPVFVDFTTQGILPEPLGISAVQGFILNEVGGIELVDFVANGPVTDLLKDSSIIVNFSESLTGDFPTDPQFLSLSRLENGTAVEEIPFNLSSFIDFELIIETQDVLIAGTTYRLVLSQDYQAADGGLLGEDFSVDFTVRTPNPLTVVSIVADGSNTDGNVSIAILANTNTMDVPVNAAFTITFSQAVLSDLNAASFIELVVNGTSDSVPFELIEDLQNSTITITPTEALMENTMYDLRIAEGTVDGVDGTLENEVTVSFTTEN</sequence>
<dbReference type="Pfam" id="PF13205">
    <property type="entry name" value="Big_5"/>
    <property type="match status" value="1"/>
</dbReference>
<protein>
    <recommendedName>
        <fullName evidence="3">SbsA Ig-like domain-containing protein</fullName>
    </recommendedName>
</protein>
<dbReference type="AlphaFoldDB" id="A0A0N8WFG9"/>
<dbReference type="InterPro" id="IPR032812">
    <property type="entry name" value="SbsA_Ig"/>
</dbReference>
<organism evidence="4 5">
    <name type="scientific">Flagellimonas eckloniae</name>
    <dbReference type="NCBI Taxonomy" id="346185"/>
    <lineage>
        <taxon>Bacteria</taxon>
        <taxon>Pseudomonadati</taxon>
        <taxon>Bacteroidota</taxon>
        <taxon>Flavobacteriia</taxon>
        <taxon>Flavobacteriales</taxon>
        <taxon>Flavobacteriaceae</taxon>
        <taxon>Flagellimonas</taxon>
    </lineage>
</organism>
<comment type="caution">
    <text evidence="4">The sequence shown here is derived from an EMBL/GenBank/DDBJ whole genome shotgun (WGS) entry which is preliminary data.</text>
</comment>
<dbReference type="Proteomes" id="UP000050827">
    <property type="component" value="Unassembled WGS sequence"/>
</dbReference>
<dbReference type="PATRIC" id="fig|1547436.3.peg.240"/>
<evidence type="ECO:0000313" key="4">
    <source>
        <dbReference type="EMBL" id="KQC28667.1"/>
    </source>
</evidence>
<dbReference type="STRING" id="346185.AAY42_01170"/>
<dbReference type="PROSITE" id="PS51257">
    <property type="entry name" value="PROKAR_LIPOPROTEIN"/>
    <property type="match status" value="1"/>
</dbReference>
<evidence type="ECO:0000256" key="2">
    <source>
        <dbReference type="SAM" id="SignalP"/>
    </source>
</evidence>
<feature type="chain" id="PRO_5006033912" description="SbsA Ig-like domain-containing protein" evidence="2">
    <location>
        <begin position="30"/>
        <end position="421"/>
    </location>
</feature>